<evidence type="ECO:0000313" key="3">
    <source>
        <dbReference type="Proteomes" id="UP000008983"/>
    </source>
</evidence>
<dbReference type="InParanoid" id="G0QV29"/>
<evidence type="ECO:0000313" key="2">
    <source>
        <dbReference type="EMBL" id="EGR30922.1"/>
    </source>
</evidence>
<dbReference type="RefSeq" id="XP_004032509.1">
    <property type="nucleotide sequence ID" value="XM_004032461.1"/>
</dbReference>
<keyword evidence="3" id="KW-1185">Reference proteome</keyword>
<protein>
    <submittedName>
        <fullName evidence="2">Uncharacterized protein</fullName>
    </submittedName>
</protein>
<organism evidence="2 3">
    <name type="scientific">Ichthyophthirius multifiliis</name>
    <name type="common">White spot disease agent</name>
    <name type="synonym">Ich</name>
    <dbReference type="NCBI Taxonomy" id="5932"/>
    <lineage>
        <taxon>Eukaryota</taxon>
        <taxon>Sar</taxon>
        <taxon>Alveolata</taxon>
        <taxon>Ciliophora</taxon>
        <taxon>Intramacronucleata</taxon>
        <taxon>Oligohymenophorea</taxon>
        <taxon>Hymenostomatida</taxon>
        <taxon>Ophryoglenina</taxon>
        <taxon>Ichthyophthirius</taxon>
    </lineage>
</organism>
<keyword evidence="1" id="KW-1133">Transmembrane helix</keyword>
<reference evidence="2 3" key="1">
    <citation type="submission" date="2011-07" db="EMBL/GenBank/DDBJ databases">
        <authorList>
            <person name="Coyne R."/>
            <person name="Brami D."/>
            <person name="Johnson J."/>
            <person name="Hostetler J."/>
            <person name="Hannick L."/>
            <person name="Clark T."/>
            <person name="Cassidy-Hanley D."/>
            <person name="Inman J."/>
        </authorList>
    </citation>
    <scope>NUCLEOTIDE SEQUENCE [LARGE SCALE GENOMIC DNA]</scope>
    <source>
        <strain evidence="2 3">G5</strain>
    </source>
</reference>
<name>G0QV29_ICHMU</name>
<keyword evidence="1" id="KW-0472">Membrane</keyword>
<feature type="transmembrane region" description="Helical" evidence="1">
    <location>
        <begin position="197"/>
        <end position="213"/>
    </location>
</feature>
<dbReference type="EMBL" id="GL983930">
    <property type="protein sequence ID" value="EGR30922.1"/>
    <property type="molecule type" value="Genomic_DNA"/>
</dbReference>
<evidence type="ECO:0000256" key="1">
    <source>
        <dbReference type="SAM" id="Phobius"/>
    </source>
</evidence>
<sequence>MSTKYTQNFAGSNIPKTVQQAQIKPQQHNIDYSIPATDKTPYIPLRQTVDLNYPNQVKAPQQLQPTLIESSNTIITQLSIVTAPNMQKIKIQTNQILYLISQRKINGVDTPPKAAKDFGPTVTPNLQGGATWKEPLTQVILTICTVGKDGVSMSTSSYSLYGTYIAPTIPTQSTSSETITNTVVETVRLKINKASNSINLIVGFTFVLLLNILY</sequence>
<dbReference type="AlphaFoldDB" id="G0QV29"/>
<accession>G0QV29</accession>
<proteinExistence type="predicted"/>
<gene>
    <name evidence="2" type="ORF">IMG5_120860</name>
</gene>
<dbReference type="Proteomes" id="UP000008983">
    <property type="component" value="Unassembled WGS sequence"/>
</dbReference>
<keyword evidence="1" id="KW-0812">Transmembrane</keyword>
<dbReference type="GeneID" id="14907058"/>